<evidence type="ECO:0000313" key="2">
    <source>
        <dbReference type="Proteomes" id="UP000691718"/>
    </source>
</evidence>
<dbReference type="InterPro" id="IPR035810">
    <property type="entry name" value="PEBP_euk"/>
</dbReference>
<dbReference type="Pfam" id="PF01161">
    <property type="entry name" value="PBP"/>
    <property type="match status" value="1"/>
</dbReference>
<dbReference type="Proteomes" id="UP000691718">
    <property type="component" value="Unassembled WGS sequence"/>
</dbReference>
<name>A0A8S3Y1T8_PARAO</name>
<dbReference type="EMBL" id="CAJQZP010001478">
    <property type="protein sequence ID" value="CAG5049621.1"/>
    <property type="molecule type" value="Genomic_DNA"/>
</dbReference>
<dbReference type="CDD" id="cd00866">
    <property type="entry name" value="PEBP_euk"/>
    <property type="match status" value="1"/>
</dbReference>
<accession>A0A8S3Y1T8</accession>
<evidence type="ECO:0000313" key="1">
    <source>
        <dbReference type="EMBL" id="CAG5049621.1"/>
    </source>
</evidence>
<dbReference type="OrthoDB" id="2506647at2759"/>
<protein>
    <submittedName>
        <fullName evidence="1">(apollo) hypothetical protein</fullName>
    </submittedName>
</protein>
<dbReference type="PANTHER" id="PTHR11362">
    <property type="entry name" value="PHOSPHATIDYLETHANOLAMINE-BINDING PROTEIN"/>
    <property type="match status" value="1"/>
</dbReference>
<dbReference type="AlphaFoldDB" id="A0A8S3Y1T8"/>
<dbReference type="InterPro" id="IPR008914">
    <property type="entry name" value="PEBP"/>
</dbReference>
<organism evidence="1 2">
    <name type="scientific">Parnassius apollo</name>
    <name type="common">Apollo butterfly</name>
    <name type="synonym">Papilio apollo</name>
    <dbReference type="NCBI Taxonomy" id="110799"/>
    <lineage>
        <taxon>Eukaryota</taxon>
        <taxon>Metazoa</taxon>
        <taxon>Ecdysozoa</taxon>
        <taxon>Arthropoda</taxon>
        <taxon>Hexapoda</taxon>
        <taxon>Insecta</taxon>
        <taxon>Pterygota</taxon>
        <taxon>Neoptera</taxon>
        <taxon>Endopterygota</taxon>
        <taxon>Lepidoptera</taxon>
        <taxon>Glossata</taxon>
        <taxon>Ditrysia</taxon>
        <taxon>Papilionoidea</taxon>
        <taxon>Papilionidae</taxon>
        <taxon>Parnassiinae</taxon>
        <taxon>Parnassini</taxon>
        <taxon>Parnassius</taxon>
        <taxon>Parnassius</taxon>
    </lineage>
</organism>
<proteinExistence type="predicted"/>
<keyword evidence="2" id="KW-1185">Reference proteome</keyword>
<dbReference type="FunFam" id="3.90.280.10:FF:000006">
    <property type="entry name" value="protein D3"/>
    <property type="match status" value="1"/>
</dbReference>
<gene>
    <name evidence="1" type="ORF">PAPOLLO_LOCUS24545</name>
</gene>
<sequence length="246" mass="26935">MINFRVLATGISTVAKSFAKHTVVPDVIPVVPTAPWKGVSFDRSTFSIILHCFHIRVLARGMATVAKSFAENAVVSDVVPVAPTALLKVTYPSGVEVKEGNELTPTQVKDQPTVSWDAEQNAFYTVAMTDPDAPSRKEPKFREWHHWLVGNVPGSDVSKGDVLSAYVGSGPPPGTGLHRYVFLVYKQPDKIAFDEKRLTNTSADGRGGFSIAKFAEKYNLGNPVAGNFYQAEYDDYVPLLYKQLGE</sequence>
<dbReference type="PANTHER" id="PTHR11362:SF82">
    <property type="entry name" value="PHOSPHATIDYLETHANOLAMINE-BINDING PROTEIN 4"/>
    <property type="match status" value="1"/>
</dbReference>
<reference evidence="1" key="1">
    <citation type="submission" date="2021-04" db="EMBL/GenBank/DDBJ databases">
        <authorList>
            <person name="Tunstrom K."/>
        </authorList>
    </citation>
    <scope>NUCLEOTIDE SEQUENCE</scope>
</reference>
<comment type="caution">
    <text evidence="1">The sequence shown here is derived from an EMBL/GenBank/DDBJ whole genome shotgun (WGS) entry which is preliminary data.</text>
</comment>